<evidence type="ECO:0000256" key="1">
    <source>
        <dbReference type="SAM" id="MobiDB-lite"/>
    </source>
</evidence>
<dbReference type="EMBL" id="JARAKF010000001">
    <property type="protein sequence ID" value="MDU9000170.1"/>
    <property type="molecule type" value="Genomic_DNA"/>
</dbReference>
<evidence type="ECO:0000313" key="3">
    <source>
        <dbReference type="Proteomes" id="UP001257627"/>
    </source>
</evidence>
<reference evidence="2 3" key="1">
    <citation type="submission" date="2023-02" db="EMBL/GenBank/DDBJ databases">
        <authorList>
            <person name="Maleckis M."/>
        </authorList>
    </citation>
    <scope>NUCLEOTIDE SEQUENCE [LARGE SCALE GENOMIC DNA]</scope>
    <source>
        <strain evidence="2 3">P8-A2</strain>
    </source>
</reference>
<organism evidence="2 3">
    <name type="scientific">Streptomyces mirabilis</name>
    <dbReference type="NCBI Taxonomy" id="68239"/>
    <lineage>
        <taxon>Bacteria</taxon>
        <taxon>Bacillati</taxon>
        <taxon>Actinomycetota</taxon>
        <taxon>Actinomycetes</taxon>
        <taxon>Kitasatosporales</taxon>
        <taxon>Streptomycetaceae</taxon>
        <taxon>Streptomyces</taxon>
    </lineage>
</organism>
<name>A0ABU3V1X4_9ACTN</name>
<proteinExistence type="predicted"/>
<dbReference type="RefSeq" id="WP_316736933.1">
    <property type="nucleotide sequence ID" value="NZ_JARAKF010000001.1"/>
</dbReference>
<sequence length="83" mass="7818">MSAVVARRSGTAAGAVRRCTAEAGGVLGSSEVSARAGASGRTGGRGDGGEAGATASAPPSCRGTTGRLPSGLFAVPSTALVRS</sequence>
<gene>
    <name evidence="2" type="ORF">PU648_49215</name>
</gene>
<feature type="region of interest" description="Disordered" evidence="1">
    <location>
        <begin position="30"/>
        <end position="69"/>
    </location>
</feature>
<feature type="compositionally biased region" description="Gly residues" evidence="1">
    <location>
        <begin position="40"/>
        <end position="51"/>
    </location>
</feature>
<protein>
    <submittedName>
        <fullName evidence="2">Uncharacterized protein</fullName>
    </submittedName>
</protein>
<dbReference type="Proteomes" id="UP001257627">
    <property type="component" value="Unassembled WGS sequence"/>
</dbReference>
<keyword evidence="3" id="KW-1185">Reference proteome</keyword>
<comment type="caution">
    <text evidence="2">The sequence shown here is derived from an EMBL/GenBank/DDBJ whole genome shotgun (WGS) entry which is preliminary data.</text>
</comment>
<evidence type="ECO:0000313" key="2">
    <source>
        <dbReference type="EMBL" id="MDU9000170.1"/>
    </source>
</evidence>
<accession>A0ABU3V1X4</accession>